<keyword evidence="2" id="KW-1185">Reference proteome</keyword>
<proteinExistence type="predicted"/>
<reference evidence="1" key="2">
    <citation type="submission" date="2021-08" db="EMBL/GenBank/DDBJ databases">
        <authorList>
            <person name="Tani A."/>
            <person name="Ola A."/>
            <person name="Ogura Y."/>
            <person name="Katsura K."/>
            <person name="Hayashi T."/>
        </authorList>
    </citation>
    <scope>NUCLEOTIDE SEQUENCE</scope>
    <source>
        <strain evidence="1">DSM 23674</strain>
    </source>
</reference>
<accession>A0ABQ4TSL2</accession>
<dbReference type="EMBL" id="BPRA01000023">
    <property type="protein sequence ID" value="GJE57394.1"/>
    <property type="molecule type" value="Genomic_DNA"/>
</dbReference>
<evidence type="ECO:0000313" key="2">
    <source>
        <dbReference type="Proteomes" id="UP001055101"/>
    </source>
</evidence>
<gene>
    <name evidence="1" type="ORF">EKPJFOCH_3908</name>
</gene>
<protein>
    <submittedName>
        <fullName evidence="1">Uncharacterized protein</fullName>
    </submittedName>
</protein>
<evidence type="ECO:0000313" key="1">
    <source>
        <dbReference type="EMBL" id="GJE57394.1"/>
    </source>
</evidence>
<dbReference type="Proteomes" id="UP001055101">
    <property type="component" value="Unassembled WGS sequence"/>
</dbReference>
<reference evidence="1" key="1">
    <citation type="journal article" date="2021" name="Front. Microbiol.">
        <title>Comprehensive Comparative Genomics and Phenotyping of Methylobacterium Species.</title>
        <authorList>
            <person name="Alessa O."/>
            <person name="Ogura Y."/>
            <person name="Fujitani Y."/>
            <person name="Takami H."/>
            <person name="Hayashi T."/>
            <person name="Sahin N."/>
            <person name="Tani A."/>
        </authorList>
    </citation>
    <scope>NUCLEOTIDE SEQUENCE</scope>
    <source>
        <strain evidence="1">DSM 23674</strain>
    </source>
</reference>
<name>A0ABQ4TSL2_9HYPH</name>
<dbReference type="RefSeq" id="WP_238232733.1">
    <property type="nucleotide sequence ID" value="NZ_BPRA01000023.1"/>
</dbReference>
<comment type="caution">
    <text evidence="1">The sequence shown here is derived from an EMBL/GenBank/DDBJ whole genome shotgun (WGS) entry which is preliminary data.</text>
</comment>
<organism evidence="1 2">
    <name type="scientific">Methylobacterium thuringiense</name>
    <dbReference type="NCBI Taxonomy" id="1003091"/>
    <lineage>
        <taxon>Bacteria</taxon>
        <taxon>Pseudomonadati</taxon>
        <taxon>Pseudomonadota</taxon>
        <taxon>Alphaproteobacteria</taxon>
        <taxon>Hyphomicrobiales</taxon>
        <taxon>Methylobacteriaceae</taxon>
        <taxon>Methylobacterium</taxon>
    </lineage>
</organism>
<sequence>MLTDLPPEVAGWRDAIQRLSPSVPPCRYLSPARWGTMRDNALDFLDRFGAEAHRLGWTASELFGVHPENGTLRVDWCGVLMVSGDKAASISANRIAFTRTAGYRDTPGMPRGMPIWEFSDKRKAAA</sequence>